<dbReference type="Proteomes" id="UP000027222">
    <property type="component" value="Unassembled WGS sequence"/>
</dbReference>
<proteinExistence type="predicted"/>
<evidence type="ECO:0000313" key="2">
    <source>
        <dbReference type="EMBL" id="KDR82938.1"/>
    </source>
</evidence>
<gene>
    <name evidence="2" type="ORF">GALMADRAFT_238624</name>
</gene>
<dbReference type="Pfam" id="PF00646">
    <property type="entry name" value="F-box"/>
    <property type="match status" value="1"/>
</dbReference>
<sequence>MRFIGTNRQPKGGQPHTAPITILSLPPELIEAILSSCTNADHLALSRTCTSLNTVALHIFFARNNVSNPVKGVLSSYEEPREMLEVVRVALFAKQLSSVTWEFNPGTECSICKPHEVLGWCWICNSHRGRSDLRILMLRRAVDEINSLRAIFSRLSGVGFVDLDSRKVDAWLDYDGLEDLYGYALDKHLWRKAFVGLLNAVLDSGCRTLEIKNGESFKKYYENEVSKKQPQEGEVPLARTNWRGLKLQSLRVHSDMFLPSPFYEWTASLLTSPACADTLTSLSFQPKTMSIPPLLLASLKLPNLVEFEIAARARPPRKGYASFEDVSAFLARHNSLSRKVNLYGVGLPPTDEAILGSPSTTTSQGGFHSQKRHMLPHLKSVTAHPAYIIWLLGLAVSSPPSSKLWSGNPALGNLQSVGITAEDYEEETNFDYASFDKALETLAKFCTWRNSERAASKFKPFRTKEVKERTIDLLLEFKSEEGIGPWFASHLSASREPPVISRLAYISTLTIATPSSAKLPAETLNILPEWLALVSNASIGTSGLQRVNLLLDHSPKSFPGGEDVFIRRVAKKCIGLRWLQMDSKAEMAVDLDKFRRFGVGGREVK</sequence>
<dbReference type="HOGENOM" id="CLU_027357_0_0_1"/>
<name>A0A067TVF1_GALM3</name>
<accession>A0A067TVF1</accession>
<keyword evidence="3" id="KW-1185">Reference proteome</keyword>
<dbReference type="InterPro" id="IPR036047">
    <property type="entry name" value="F-box-like_dom_sf"/>
</dbReference>
<dbReference type="SUPFAM" id="SSF81383">
    <property type="entry name" value="F-box domain"/>
    <property type="match status" value="1"/>
</dbReference>
<dbReference type="OrthoDB" id="2635672at2759"/>
<evidence type="ECO:0000313" key="3">
    <source>
        <dbReference type="Proteomes" id="UP000027222"/>
    </source>
</evidence>
<feature type="domain" description="F-box" evidence="1">
    <location>
        <begin position="19"/>
        <end position="64"/>
    </location>
</feature>
<evidence type="ECO:0000259" key="1">
    <source>
        <dbReference type="PROSITE" id="PS50181"/>
    </source>
</evidence>
<reference evidence="3" key="1">
    <citation type="journal article" date="2014" name="Proc. Natl. Acad. Sci. U.S.A.">
        <title>Extensive sampling of basidiomycete genomes demonstrates inadequacy of the white-rot/brown-rot paradigm for wood decay fungi.</title>
        <authorList>
            <person name="Riley R."/>
            <person name="Salamov A.A."/>
            <person name="Brown D.W."/>
            <person name="Nagy L.G."/>
            <person name="Floudas D."/>
            <person name="Held B.W."/>
            <person name="Levasseur A."/>
            <person name="Lombard V."/>
            <person name="Morin E."/>
            <person name="Otillar R."/>
            <person name="Lindquist E.A."/>
            <person name="Sun H."/>
            <person name="LaButti K.M."/>
            <person name="Schmutz J."/>
            <person name="Jabbour D."/>
            <person name="Luo H."/>
            <person name="Baker S.E."/>
            <person name="Pisabarro A.G."/>
            <person name="Walton J.D."/>
            <person name="Blanchette R.A."/>
            <person name="Henrissat B."/>
            <person name="Martin F."/>
            <person name="Cullen D."/>
            <person name="Hibbett D.S."/>
            <person name="Grigoriev I.V."/>
        </authorList>
    </citation>
    <scope>NUCLEOTIDE SEQUENCE [LARGE SCALE GENOMIC DNA]</scope>
    <source>
        <strain evidence="3">CBS 339.88</strain>
    </source>
</reference>
<protein>
    <recommendedName>
        <fullName evidence="1">F-box domain-containing protein</fullName>
    </recommendedName>
</protein>
<dbReference type="EMBL" id="KL142369">
    <property type="protein sequence ID" value="KDR82938.1"/>
    <property type="molecule type" value="Genomic_DNA"/>
</dbReference>
<dbReference type="InterPro" id="IPR001810">
    <property type="entry name" value="F-box_dom"/>
</dbReference>
<organism evidence="2 3">
    <name type="scientific">Galerina marginata (strain CBS 339.88)</name>
    <dbReference type="NCBI Taxonomy" id="685588"/>
    <lineage>
        <taxon>Eukaryota</taxon>
        <taxon>Fungi</taxon>
        <taxon>Dikarya</taxon>
        <taxon>Basidiomycota</taxon>
        <taxon>Agaricomycotina</taxon>
        <taxon>Agaricomycetes</taxon>
        <taxon>Agaricomycetidae</taxon>
        <taxon>Agaricales</taxon>
        <taxon>Agaricineae</taxon>
        <taxon>Strophariaceae</taxon>
        <taxon>Galerina</taxon>
    </lineage>
</organism>
<dbReference type="AlphaFoldDB" id="A0A067TVF1"/>
<dbReference type="PROSITE" id="PS50181">
    <property type="entry name" value="FBOX"/>
    <property type="match status" value="1"/>
</dbReference>